<keyword evidence="6" id="KW-1185">Reference proteome</keyword>
<protein>
    <submittedName>
        <fullName evidence="5">AraC family transcriptional regulator ligand-binding domain-containing protein</fullName>
    </submittedName>
</protein>
<proteinExistence type="predicted"/>
<evidence type="ECO:0000256" key="3">
    <source>
        <dbReference type="ARBA" id="ARBA00023163"/>
    </source>
</evidence>
<dbReference type="GO" id="GO:0003700">
    <property type="term" value="F:DNA-binding transcription factor activity"/>
    <property type="evidence" value="ECO:0007669"/>
    <property type="project" value="InterPro"/>
</dbReference>
<dbReference type="InterPro" id="IPR009057">
    <property type="entry name" value="Homeodomain-like_sf"/>
</dbReference>
<evidence type="ECO:0000259" key="4">
    <source>
        <dbReference type="PROSITE" id="PS01124"/>
    </source>
</evidence>
<dbReference type="PROSITE" id="PS01124">
    <property type="entry name" value="HTH_ARAC_FAMILY_2"/>
    <property type="match status" value="1"/>
</dbReference>
<keyword evidence="2" id="KW-0238">DNA-binding</keyword>
<dbReference type="SUPFAM" id="SSF46689">
    <property type="entry name" value="Homeodomain-like"/>
    <property type="match status" value="1"/>
</dbReference>
<evidence type="ECO:0000256" key="1">
    <source>
        <dbReference type="ARBA" id="ARBA00023015"/>
    </source>
</evidence>
<keyword evidence="1" id="KW-0805">Transcription regulation</keyword>
<feature type="domain" description="HTH araC/xylS-type" evidence="4">
    <location>
        <begin position="242"/>
        <end position="338"/>
    </location>
</feature>
<dbReference type="EMBL" id="JAEMNV010000004">
    <property type="protein sequence ID" value="MBJ8339904.1"/>
    <property type="molecule type" value="Genomic_DNA"/>
</dbReference>
<sequence>MVVAPVWAVPRGTEGVRIMVQGGIAHGMTAADCLTGTGLTDSDLDDEGTEIWAHQEFAVIRNIVRRLGDRPGVGIEVGMHSTIGRSGVIGFMLLAGPTLREAVERAIPFLALSPTHLRFSIGSDSEDAYVLADDSELPADIRPFVVERDVAGLAAALRGVQIDFTPLRVETTLDPERAALLGQVLRISADCVVSGQRRNRLVLPRSMLDLRLPQADENTARAFERQCHELLARRLGRVGVAGQVRSRLLHNPGELPSMPAIADELHIDARTLRRRLAAEGTSFRALLDEVRRQRAIEMLATEAGVEEIASQLGYAETANFTHAFKRWEGMAPSYFRKVGRADADSGLPR</sequence>
<dbReference type="SMART" id="SM00342">
    <property type="entry name" value="HTH_ARAC"/>
    <property type="match status" value="1"/>
</dbReference>
<dbReference type="Gene3D" id="1.10.10.60">
    <property type="entry name" value="Homeodomain-like"/>
    <property type="match status" value="1"/>
</dbReference>
<dbReference type="InterPro" id="IPR020449">
    <property type="entry name" value="Tscrpt_reg_AraC-type_HTH"/>
</dbReference>
<comment type="caution">
    <text evidence="5">The sequence shown here is derived from an EMBL/GenBank/DDBJ whole genome shotgun (WGS) entry which is preliminary data.</text>
</comment>
<dbReference type="GO" id="GO:0005829">
    <property type="term" value="C:cytosol"/>
    <property type="evidence" value="ECO:0007669"/>
    <property type="project" value="TreeGrafter"/>
</dbReference>
<dbReference type="GO" id="GO:0000976">
    <property type="term" value="F:transcription cis-regulatory region binding"/>
    <property type="evidence" value="ECO:0007669"/>
    <property type="project" value="TreeGrafter"/>
</dbReference>
<dbReference type="AlphaFoldDB" id="A0A934NRC1"/>
<dbReference type="PANTHER" id="PTHR47894">
    <property type="entry name" value="HTH-TYPE TRANSCRIPTIONAL REGULATOR GADX"/>
    <property type="match status" value="1"/>
</dbReference>
<dbReference type="Pfam" id="PF12625">
    <property type="entry name" value="Arabinose_bd"/>
    <property type="match status" value="1"/>
</dbReference>
<evidence type="ECO:0000313" key="5">
    <source>
        <dbReference type="EMBL" id="MBJ8339904.1"/>
    </source>
</evidence>
<dbReference type="PRINTS" id="PR00032">
    <property type="entry name" value="HTHARAC"/>
</dbReference>
<dbReference type="Pfam" id="PF12833">
    <property type="entry name" value="HTH_18"/>
    <property type="match status" value="1"/>
</dbReference>
<dbReference type="InterPro" id="IPR018060">
    <property type="entry name" value="HTH_AraC"/>
</dbReference>
<dbReference type="RefSeq" id="WP_199704684.1">
    <property type="nucleotide sequence ID" value="NZ_JAEMNV010000004.1"/>
</dbReference>
<reference evidence="5" key="1">
    <citation type="submission" date="2020-12" db="EMBL/GenBank/DDBJ databases">
        <title>Antrihabitans popcorni sp. nov. and Antrihabitans auranticaus sp. nov., isolated from a larva cave.</title>
        <authorList>
            <person name="Lee S.D."/>
            <person name="Kim I.S."/>
        </authorList>
    </citation>
    <scope>NUCLEOTIDE SEQUENCE</scope>
    <source>
        <strain evidence="5">YC3-6</strain>
    </source>
</reference>
<name>A0A934NRC1_9NOCA</name>
<dbReference type="Proteomes" id="UP000655868">
    <property type="component" value="Unassembled WGS sequence"/>
</dbReference>
<gene>
    <name evidence="5" type="ORF">JGU71_13490</name>
</gene>
<evidence type="ECO:0000256" key="2">
    <source>
        <dbReference type="ARBA" id="ARBA00023125"/>
    </source>
</evidence>
<organism evidence="5 6">
    <name type="scientific">Antrihabitans stalagmiti</name>
    <dbReference type="NCBI Taxonomy" id="2799499"/>
    <lineage>
        <taxon>Bacteria</taxon>
        <taxon>Bacillati</taxon>
        <taxon>Actinomycetota</taxon>
        <taxon>Actinomycetes</taxon>
        <taxon>Mycobacteriales</taxon>
        <taxon>Nocardiaceae</taxon>
        <taxon>Antrihabitans</taxon>
    </lineage>
</organism>
<dbReference type="InterPro" id="IPR032687">
    <property type="entry name" value="AraC-type_N"/>
</dbReference>
<keyword evidence="3" id="KW-0804">Transcription</keyword>
<accession>A0A934NRC1</accession>
<dbReference type="PANTHER" id="PTHR47894:SF1">
    <property type="entry name" value="HTH-TYPE TRANSCRIPTIONAL REGULATOR VQSM"/>
    <property type="match status" value="1"/>
</dbReference>
<evidence type="ECO:0000313" key="6">
    <source>
        <dbReference type="Proteomes" id="UP000655868"/>
    </source>
</evidence>